<comment type="caution">
    <text evidence="1">The sequence shown here is derived from an EMBL/GenBank/DDBJ whole genome shotgun (WGS) entry which is preliminary data.</text>
</comment>
<name>A0A8H6IMV5_9PEZI</name>
<evidence type="ECO:0000313" key="2">
    <source>
        <dbReference type="Proteomes" id="UP000652219"/>
    </source>
</evidence>
<keyword evidence="2" id="KW-1185">Reference proteome</keyword>
<evidence type="ECO:0000313" key="1">
    <source>
        <dbReference type="EMBL" id="KAF6784764.1"/>
    </source>
</evidence>
<gene>
    <name evidence="1" type="ORF">CSOJ01_15704</name>
</gene>
<reference evidence="1 2" key="1">
    <citation type="journal article" date="2020" name="Phytopathology">
        <title>Genome Sequence Resources of Colletotrichum truncatum, C. plurivorum, C. musicola, and C. sojae: Four Species Pathogenic to Soybean (Glycine max).</title>
        <authorList>
            <person name="Rogerio F."/>
            <person name="Boufleur T.R."/>
            <person name="Ciampi-Guillardi M."/>
            <person name="Sukno S.A."/>
            <person name="Thon M.R."/>
            <person name="Massola Junior N.S."/>
            <person name="Baroncelli R."/>
        </authorList>
    </citation>
    <scope>NUCLEOTIDE SEQUENCE [LARGE SCALE GENOMIC DNA]</scope>
    <source>
        <strain evidence="1 2">LFN0009</strain>
    </source>
</reference>
<proteinExistence type="predicted"/>
<accession>A0A8H6IMV5</accession>
<organism evidence="1 2">
    <name type="scientific">Colletotrichum sojae</name>
    <dbReference type="NCBI Taxonomy" id="2175907"/>
    <lineage>
        <taxon>Eukaryota</taxon>
        <taxon>Fungi</taxon>
        <taxon>Dikarya</taxon>
        <taxon>Ascomycota</taxon>
        <taxon>Pezizomycotina</taxon>
        <taxon>Sordariomycetes</taxon>
        <taxon>Hypocreomycetidae</taxon>
        <taxon>Glomerellales</taxon>
        <taxon>Glomerellaceae</taxon>
        <taxon>Colletotrichum</taxon>
        <taxon>Colletotrichum orchidearum species complex</taxon>
    </lineage>
</organism>
<dbReference type="Proteomes" id="UP000652219">
    <property type="component" value="Unassembled WGS sequence"/>
</dbReference>
<sequence length="166" mass="17773">MGIVLEAEDSCSFSAPDFGVDDCEEVESTRRLSGLEFNEGESAIGLGSCSAILATYVELLGTISLSDSCLPECGFWTPSVSSAEDSGYPRAAAKVDAGFGWAPIIDSIRRGRVRGGNLVEGTVGFRMGCLLQYQSQQDPRKTLRTLKDWGGRLTASSDRQIVTSSF</sequence>
<protein>
    <submittedName>
        <fullName evidence="1">Uncharacterized protein</fullName>
    </submittedName>
</protein>
<dbReference type="AlphaFoldDB" id="A0A8H6IMV5"/>
<dbReference type="EMBL" id="WIGN01000728">
    <property type="protein sequence ID" value="KAF6784764.1"/>
    <property type="molecule type" value="Genomic_DNA"/>
</dbReference>